<feature type="region of interest" description="Disordered" evidence="2">
    <location>
        <begin position="1"/>
        <end position="59"/>
    </location>
</feature>
<evidence type="ECO:0000256" key="2">
    <source>
        <dbReference type="SAM" id="MobiDB-lite"/>
    </source>
</evidence>
<feature type="coiled-coil region" evidence="1">
    <location>
        <begin position="123"/>
        <end position="178"/>
    </location>
</feature>
<keyword evidence="1" id="KW-0175">Coiled coil</keyword>
<proteinExistence type="predicted"/>
<feature type="compositionally biased region" description="Polar residues" evidence="2">
    <location>
        <begin position="86"/>
        <end position="97"/>
    </location>
</feature>
<dbReference type="PANTHER" id="PTHR31245:SF20">
    <property type="entry name" value="F18B13.13 PROTEIN"/>
    <property type="match status" value="1"/>
</dbReference>
<reference evidence="3 4" key="1">
    <citation type="submission" date="2024-10" db="EMBL/GenBank/DDBJ databases">
        <title>Updated reference genomes for cyclostephanoid diatoms.</title>
        <authorList>
            <person name="Roberts W.R."/>
            <person name="Alverson A.J."/>
        </authorList>
    </citation>
    <scope>NUCLEOTIDE SEQUENCE [LARGE SCALE GENOMIC DNA]</scope>
    <source>
        <strain evidence="3 4">AJA010-31</strain>
    </source>
</reference>
<sequence length="213" mass="23397">MEVVSPLTLTAGDPSTKRRFASPIQTHENDDAMMMDQNDPCFPSVKRRRKNDHDSGGGAGIVGAWMSPFGMAAGGGFAKRSRSRSPPASQSNKLTEQLQSTISTQALELSTLKSQHAAALSSHSQLESTNAQLINENKILKKAVGIQQERQSHLNSELENARRVNEEMGERIRRLEQMNLMLRYQLEAAGVGRPHNGHDFMGGFGGNRPPDVY</sequence>
<keyword evidence="4" id="KW-1185">Reference proteome</keyword>
<accession>A0ABD3MUI4</accession>
<protein>
    <submittedName>
        <fullName evidence="3">Uncharacterized protein</fullName>
    </submittedName>
</protein>
<dbReference type="Proteomes" id="UP001530400">
    <property type="component" value="Unassembled WGS sequence"/>
</dbReference>
<dbReference type="PANTHER" id="PTHR31245">
    <property type="entry name" value="UBIQUITIN SYSTEM COMPONENT CUE PROTEIN"/>
    <property type="match status" value="1"/>
</dbReference>
<dbReference type="AlphaFoldDB" id="A0ABD3MUI4"/>
<dbReference type="EMBL" id="JALLPJ020001362">
    <property type="protein sequence ID" value="KAL3767605.1"/>
    <property type="molecule type" value="Genomic_DNA"/>
</dbReference>
<name>A0ABD3MUI4_9STRA</name>
<evidence type="ECO:0000256" key="1">
    <source>
        <dbReference type="SAM" id="Coils"/>
    </source>
</evidence>
<comment type="caution">
    <text evidence="3">The sequence shown here is derived from an EMBL/GenBank/DDBJ whole genome shotgun (WGS) entry which is preliminary data.</text>
</comment>
<feature type="region of interest" description="Disordered" evidence="2">
    <location>
        <begin position="75"/>
        <end position="97"/>
    </location>
</feature>
<gene>
    <name evidence="3" type="ORF">ACHAWO_003284</name>
</gene>
<evidence type="ECO:0000313" key="3">
    <source>
        <dbReference type="EMBL" id="KAL3767605.1"/>
    </source>
</evidence>
<organism evidence="3 4">
    <name type="scientific">Cyclotella atomus</name>
    <dbReference type="NCBI Taxonomy" id="382360"/>
    <lineage>
        <taxon>Eukaryota</taxon>
        <taxon>Sar</taxon>
        <taxon>Stramenopiles</taxon>
        <taxon>Ochrophyta</taxon>
        <taxon>Bacillariophyta</taxon>
        <taxon>Coscinodiscophyceae</taxon>
        <taxon>Thalassiosirophycidae</taxon>
        <taxon>Stephanodiscales</taxon>
        <taxon>Stephanodiscaceae</taxon>
        <taxon>Cyclotella</taxon>
    </lineage>
</organism>
<evidence type="ECO:0000313" key="4">
    <source>
        <dbReference type="Proteomes" id="UP001530400"/>
    </source>
</evidence>